<keyword evidence="6 9" id="KW-0833">Ubl conjugation pathway</keyword>
<comment type="caution">
    <text evidence="10">The sequence shown here is derived from an EMBL/GenBank/DDBJ whole genome shotgun (WGS) entry which is preliminary data.</text>
</comment>
<dbReference type="Proteomes" id="UP001152795">
    <property type="component" value="Unassembled WGS sequence"/>
</dbReference>
<dbReference type="SUPFAM" id="SSF54736">
    <property type="entry name" value="ClpS-like"/>
    <property type="match status" value="1"/>
</dbReference>
<evidence type="ECO:0000313" key="11">
    <source>
        <dbReference type="Proteomes" id="UP001152795"/>
    </source>
</evidence>
<dbReference type="GO" id="GO:0008270">
    <property type="term" value="F:zinc ion binding"/>
    <property type="evidence" value="ECO:0007669"/>
    <property type="project" value="UniProtKB-UniRule"/>
</dbReference>
<dbReference type="CDD" id="cd19672">
    <property type="entry name" value="UBR-box_UBR1_like"/>
    <property type="match status" value="1"/>
</dbReference>
<feature type="non-terminal residue" evidence="10">
    <location>
        <position position="381"/>
    </location>
</feature>
<dbReference type="EC" id="2.3.2.27" evidence="9"/>
<evidence type="ECO:0000256" key="2">
    <source>
        <dbReference type="ARBA" id="ARBA00004906"/>
    </source>
</evidence>
<sequence>MEANSAAKGLEWRRTFEQTCSEYREVVLRKAIVSCLKNGAIKSYTITRDPVLVISLKDDLVQQIVIDAIEWFLFAEEPVQGRLKLSELSNPPTLCGRVFKNSEPTYSCRDCAVDDTCVLCMACFGKSIHKDHNYRLSTSSGGGCCDCGDEEAWRQGASCELHSAKSEDSAGEDLLQKLPEDLSKRANCLFTILLDFCVQVVCDPKEEELLTDLPTKYVNFIELKLVGHLSIFPGQWTNPDDQNSHVTMLYNDESHNFPGVISALQKSVHGCTAKLGNDFATVVDREGRSSIYIGSLQVCTKVATSVEQYTDGDTGPLRCETTHIYTVACQLIAFRIMKWLGDLTEESDCLRRLHSILCTTSNHGQLSHLTRVFRADGKLWK</sequence>
<comment type="similarity">
    <text evidence="8 9">Belongs to the E3 ubiquitin-protein ligase UBR1-like family.</text>
</comment>
<keyword evidence="10" id="KW-0436">Ligase</keyword>
<dbReference type="Gene3D" id="3.30.1390.10">
    <property type="match status" value="1"/>
</dbReference>
<gene>
    <name evidence="10" type="ORF">PACLA_8A037819</name>
</gene>
<dbReference type="InterPro" id="IPR039164">
    <property type="entry name" value="UBR1-like"/>
</dbReference>
<dbReference type="InterPro" id="IPR003769">
    <property type="entry name" value="ClpS_core"/>
</dbReference>
<dbReference type="InterPro" id="IPR003126">
    <property type="entry name" value="Znf_UBR"/>
</dbReference>
<comment type="pathway">
    <text evidence="2 9">Protein modification; protein ubiquitination.</text>
</comment>
<evidence type="ECO:0000256" key="4">
    <source>
        <dbReference type="ARBA" id="ARBA00022723"/>
    </source>
</evidence>
<evidence type="ECO:0000313" key="10">
    <source>
        <dbReference type="EMBL" id="CAB4027334.1"/>
    </source>
</evidence>
<dbReference type="GO" id="GO:0000151">
    <property type="term" value="C:ubiquitin ligase complex"/>
    <property type="evidence" value="ECO:0007669"/>
    <property type="project" value="TreeGrafter"/>
</dbReference>
<evidence type="ECO:0000256" key="7">
    <source>
        <dbReference type="ARBA" id="ARBA00022833"/>
    </source>
</evidence>
<keyword evidence="3 9" id="KW-0808">Transferase</keyword>
<evidence type="ECO:0000256" key="1">
    <source>
        <dbReference type="ARBA" id="ARBA00000900"/>
    </source>
</evidence>
<dbReference type="UniPathway" id="UPA00143"/>
<dbReference type="PROSITE" id="PS51157">
    <property type="entry name" value="ZF_UBR"/>
    <property type="match status" value="1"/>
</dbReference>
<comment type="catalytic activity">
    <reaction evidence="1 9">
        <text>S-ubiquitinyl-[E2 ubiquitin-conjugating enzyme]-L-cysteine + [acceptor protein]-L-lysine = [E2 ubiquitin-conjugating enzyme]-L-cysteine + N(6)-ubiquitinyl-[acceptor protein]-L-lysine.</text>
        <dbReference type="EC" id="2.3.2.27"/>
    </reaction>
</comment>
<dbReference type="InterPro" id="IPR014719">
    <property type="entry name" value="Ribosomal_bL12_C/ClpS-like"/>
</dbReference>
<evidence type="ECO:0000256" key="6">
    <source>
        <dbReference type="ARBA" id="ARBA00022786"/>
    </source>
</evidence>
<dbReference type="SMART" id="SM00396">
    <property type="entry name" value="ZnF_UBR1"/>
    <property type="match status" value="1"/>
</dbReference>
<dbReference type="EMBL" id="CACRXK020014742">
    <property type="protein sequence ID" value="CAB4027334.1"/>
    <property type="molecule type" value="Genomic_DNA"/>
</dbReference>
<keyword evidence="4 9" id="KW-0479">Metal-binding</keyword>
<evidence type="ECO:0000256" key="9">
    <source>
        <dbReference type="RuleBase" id="RU366018"/>
    </source>
</evidence>
<dbReference type="GO" id="GO:0016874">
    <property type="term" value="F:ligase activity"/>
    <property type="evidence" value="ECO:0007669"/>
    <property type="project" value="UniProtKB-KW"/>
</dbReference>
<dbReference type="FunFam" id="2.10.110.30:FF:000001">
    <property type="entry name" value="E3 ubiquitin-protein ligase UBR2 isoform 1"/>
    <property type="match status" value="1"/>
</dbReference>
<dbReference type="AlphaFoldDB" id="A0A7D9L579"/>
<dbReference type="GO" id="GO:0061630">
    <property type="term" value="F:ubiquitin protein ligase activity"/>
    <property type="evidence" value="ECO:0007669"/>
    <property type="project" value="UniProtKB-UniRule"/>
</dbReference>
<dbReference type="GO" id="GO:0071596">
    <property type="term" value="P:ubiquitin-dependent protein catabolic process via the N-end rule pathway"/>
    <property type="evidence" value="ECO:0007669"/>
    <property type="project" value="UniProtKB-UniRule"/>
</dbReference>
<dbReference type="OrthoDB" id="5987748at2759"/>
<accession>A0A7D9L579</accession>
<evidence type="ECO:0000256" key="3">
    <source>
        <dbReference type="ARBA" id="ARBA00022679"/>
    </source>
</evidence>
<dbReference type="Pfam" id="PF02617">
    <property type="entry name" value="ClpS"/>
    <property type="match status" value="1"/>
</dbReference>
<name>A0A7D9L579_PARCT</name>
<dbReference type="GO" id="GO:0005737">
    <property type="term" value="C:cytoplasm"/>
    <property type="evidence" value="ECO:0007669"/>
    <property type="project" value="TreeGrafter"/>
</dbReference>
<evidence type="ECO:0000256" key="8">
    <source>
        <dbReference type="ARBA" id="ARBA00046341"/>
    </source>
</evidence>
<organism evidence="10 11">
    <name type="scientific">Paramuricea clavata</name>
    <name type="common">Red gorgonian</name>
    <name type="synonym">Violescent sea-whip</name>
    <dbReference type="NCBI Taxonomy" id="317549"/>
    <lineage>
        <taxon>Eukaryota</taxon>
        <taxon>Metazoa</taxon>
        <taxon>Cnidaria</taxon>
        <taxon>Anthozoa</taxon>
        <taxon>Octocorallia</taxon>
        <taxon>Malacalcyonacea</taxon>
        <taxon>Plexauridae</taxon>
        <taxon>Paramuricea</taxon>
    </lineage>
</organism>
<protein>
    <recommendedName>
        <fullName evidence="9">E3 ubiquitin-protein ligase</fullName>
        <ecNumber evidence="9">2.3.2.27</ecNumber>
    </recommendedName>
</protein>
<evidence type="ECO:0000256" key="5">
    <source>
        <dbReference type="ARBA" id="ARBA00022771"/>
    </source>
</evidence>
<dbReference type="PANTHER" id="PTHR21497">
    <property type="entry name" value="UBIQUITIN LIGASE E3 ALPHA-RELATED"/>
    <property type="match status" value="1"/>
</dbReference>
<dbReference type="GO" id="GO:0016567">
    <property type="term" value="P:protein ubiquitination"/>
    <property type="evidence" value="ECO:0007669"/>
    <property type="project" value="UniProtKB-UniRule"/>
</dbReference>
<keyword evidence="5 9" id="KW-0863">Zinc-finger</keyword>
<dbReference type="Pfam" id="PF02207">
    <property type="entry name" value="zf-UBR"/>
    <property type="match status" value="1"/>
</dbReference>
<dbReference type="Gene3D" id="2.10.110.30">
    <property type="match status" value="1"/>
</dbReference>
<proteinExistence type="inferred from homology"/>
<comment type="function">
    <text evidence="9">Ubiquitin ligase protein which is a component of the N-end rule pathway. Recognizes and binds to proteins bearing specific N-terminal residues that are destabilizing according to the N-end rule, leading to their ubiquitination and subsequent degradation.</text>
</comment>
<keyword evidence="7 9" id="KW-0862">Zinc</keyword>
<reference evidence="10" key="1">
    <citation type="submission" date="2020-04" db="EMBL/GenBank/DDBJ databases">
        <authorList>
            <person name="Alioto T."/>
            <person name="Alioto T."/>
            <person name="Gomez Garrido J."/>
        </authorList>
    </citation>
    <scope>NUCLEOTIDE SEQUENCE</scope>
    <source>
        <strain evidence="10">A484AB</strain>
    </source>
</reference>
<dbReference type="PANTHER" id="PTHR21497:SF24">
    <property type="entry name" value="E3 UBIQUITIN-PROTEIN LIGASE UBR1"/>
    <property type="match status" value="1"/>
</dbReference>
<keyword evidence="11" id="KW-1185">Reference proteome</keyword>